<reference evidence="1 2" key="1">
    <citation type="submission" date="2019-01" db="EMBL/GenBank/DDBJ databases">
        <authorList>
            <person name="Zhang S."/>
        </authorList>
    </citation>
    <scope>NUCLEOTIDE SEQUENCE [LARGE SCALE GENOMIC DNA]</scope>
    <source>
        <strain evidence="1 2">1626</strain>
    </source>
</reference>
<comment type="caution">
    <text evidence="1">The sequence shown here is derived from an EMBL/GenBank/DDBJ whole genome shotgun (WGS) entry which is preliminary data.</text>
</comment>
<sequence>MERVEVGATAEQRTGSGAGGGVVHPRHDSRGAVGTASARVTGLAVGATGSCRRSLQVRRGASITRCGSAMSSGCTHSGDG</sequence>
<dbReference type="Proteomes" id="UP000298681">
    <property type="component" value="Unassembled WGS sequence"/>
</dbReference>
<accession>A0A4Z1R1B9</accession>
<keyword evidence="2" id="KW-1185">Reference proteome</keyword>
<dbReference type="EMBL" id="SPUH01000002">
    <property type="protein sequence ID" value="TKS53300.1"/>
    <property type="molecule type" value="Genomic_DNA"/>
</dbReference>
<name>A0A4Z1R1B9_9GAMM</name>
<evidence type="ECO:0000313" key="1">
    <source>
        <dbReference type="EMBL" id="TKS53300.1"/>
    </source>
</evidence>
<evidence type="ECO:0000313" key="2">
    <source>
        <dbReference type="Proteomes" id="UP000298681"/>
    </source>
</evidence>
<gene>
    <name evidence="1" type="ORF">E4582_13500</name>
</gene>
<dbReference type="NCBIfam" id="TIGR01053">
    <property type="entry name" value="LSD1"/>
    <property type="match status" value="1"/>
</dbReference>
<organism evidence="1 2">
    <name type="scientific">Luteimonas yindakuii</name>
    <dbReference type="NCBI Taxonomy" id="2565782"/>
    <lineage>
        <taxon>Bacteria</taxon>
        <taxon>Pseudomonadati</taxon>
        <taxon>Pseudomonadota</taxon>
        <taxon>Gammaproteobacteria</taxon>
        <taxon>Lysobacterales</taxon>
        <taxon>Lysobacteraceae</taxon>
        <taxon>Luteimonas</taxon>
    </lineage>
</organism>
<protein>
    <submittedName>
        <fullName evidence="1">Uncharacterized protein</fullName>
    </submittedName>
</protein>
<proteinExistence type="predicted"/>
<dbReference type="AlphaFoldDB" id="A0A4Z1R1B9"/>